<feature type="domain" description="ABC transporter" evidence="5">
    <location>
        <begin position="18"/>
        <end position="247"/>
    </location>
</feature>
<dbReference type="InterPro" id="IPR027417">
    <property type="entry name" value="P-loop_NTPase"/>
</dbReference>
<name>A0A369TA11_9PROT</name>
<dbReference type="PROSITE" id="PS50893">
    <property type="entry name" value="ABC_TRANSPORTER_2"/>
    <property type="match status" value="1"/>
</dbReference>
<dbReference type="InterPro" id="IPR050166">
    <property type="entry name" value="ABC_transporter_ATP-bind"/>
</dbReference>
<dbReference type="InterPro" id="IPR017871">
    <property type="entry name" value="ABC_transporter-like_CS"/>
</dbReference>
<dbReference type="GO" id="GO:0016887">
    <property type="term" value="F:ATP hydrolysis activity"/>
    <property type="evidence" value="ECO:0007669"/>
    <property type="project" value="InterPro"/>
</dbReference>
<dbReference type="CDD" id="cd03293">
    <property type="entry name" value="ABC_NrtD_SsuB_transporters"/>
    <property type="match status" value="1"/>
</dbReference>
<sequence length="275" mass="31119">MTDTDETQTAVDASKLPIYVDCVTKQYLGGAFTAIDNVTCAMEENQITAIIGPSGCGKTTLLRQIAGLEYPSYGRILRDGEVIHGPGPDRGMVFQTYTAFPWLTTLQNAEYAMKINGVPAAERRERAMEHLRLVHLDGFKDYYPNSLSGGMRQRVAIARALGQDPRVLLMDEPFGALDAQVRWEMEELTVEIEERTRKTIILVTHDIQQAIYVADRIIFLTRNPGRIKADMKLEFKEGRRFLKKEELITHPGYAETEAQLYGMMREEIEKIRGGE</sequence>
<dbReference type="GO" id="GO:0005524">
    <property type="term" value="F:ATP binding"/>
    <property type="evidence" value="ECO:0007669"/>
    <property type="project" value="UniProtKB-KW"/>
</dbReference>
<organism evidence="6 7">
    <name type="scientific">Ferruginivarius sediminum</name>
    <dbReference type="NCBI Taxonomy" id="2661937"/>
    <lineage>
        <taxon>Bacteria</taxon>
        <taxon>Pseudomonadati</taxon>
        <taxon>Pseudomonadota</taxon>
        <taxon>Alphaproteobacteria</taxon>
        <taxon>Rhodospirillales</taxon>
        <taxon>Rhodospirillaceae</taxon>
        <taxon>Ferruginivarius</taxon>
    </lineage>
</organism>
<evidence type="ECO:0000313" key="7">
    <source>
        <dbReference type="Proteomes" id="UP000253941"/>
    </source>
</evidence>
<accession>A0A369TA11</accession>
<dbReference type="EMBL" id="QPMH01000007">
    <property type="protein sequence ID" value="RDD62171.1"/>
    <property type="molecule type" value="Genomic_DNA"/>
</dbReference>
<dbReference type="InterPro" id="IPR003593">
    <property type="entry name" value="AAA+_ATPase"/>
</dbReference>
<evidence type="ECO:0000256" key="1">
    <source>
        <dbReference type="ARBA" id="ARBA00005417"/>
    </source>
</evidence>
<gene>
    <name evidence="6" type="ORF">DRB17_09560</name>
</gene>
<keyword evidence="4 6" id="KW-0067">ATP-binding</keyword>
<comment type="caution">
    <text evidence="6">The sequence shown here is derived from an EMBL/GenBank/DDBJ whole genome shotgun (WGS) entry which is preliminary data.</text>
</comment>
<dbReference type="PROSITE" id="PS00211">
    <property type="entry name" value="ABC_TRANSPORTER_1"/>
    <property type="match status" value="1"/>
</dbReference>
<dbReference type="PANTHER" id="PTHR42788:SF13">
    <property type="entry name" value="ALIPHATIC SULFONATES IMPORT ATP-BINDING PROTEIN SSUB"/>
    <property type="match status" value="1"/>
</dbReference>
<reference evidence="6 7" key="1">
    <citation type="submission" date="2018-07" db="EMBL/GenBank/DDBJ databases">
        <title>Venubactetium sediminum gen. nov., sp. nov., isolated from a marine solar saltern.</title>
        <authorList>
            <person name="Wang S."/>
        </authorList>
    </citation>
    <scope>NUCLEOTIDE SEQUENCE [LARGE SCALE GENOMIC DNA]</scope>
    <source>
        <strain evidence="6 7">WD2A32</strain>
    </source>
</reference>
<comment type="similarity">
    <text evidence="1">Belongs to the ABC transporter superfamily.</text>
</comment>
<dbReference type="Pfam" id="PF00005">
    <property type="entry name" value="ABC_tran"/>
    <property type="match status" value="1"/>
</dbReference>
<evidence type="ECO:0000256" key="4">
    <source>
        <dbReference type="ARBA" id="ARBA00022840"/>
    </source>
</evidence>
<dbReference type="Proteomes" id="UP000253941">
    <property type="component" value="Unassembled WGS sequence"/>
</dbReference>
<keyword evidence="2" id="KW-0813">Transport</keyword>
<dbReference type="InterPro" id="IPR003439">
    <property type="entry name" value="ABC_transporter-like_ATP-bd"/>
</dbReference>
<dbReference type="SUPFAM" id="SSF52540">
    <property type="entry name" value="P-loop containing nucleoside triphosphate hydrolases"/>
    <property type="match status" value="1"/>
</dbReference>
<evidence type="ECO:0000256" key="3">
    <source>
        <dbReference type="ARBA" id="ARBA00022741"/>
    </source>
</evidence>
<dbReference type="SMART" id="SM00382">
    <property type="entry name" value="AAA"/>
    <property type="match status" value="1"/>
</dbReference>
<dbReference type="AlphaFoldDB" id="A0A369TA11"/>
<dbReference type="Gene3D" id="3.40.50.300">
    <property type="entry name" value="P-loop containing nucleotide triphosphate hydrolases"/>
    <property type="match status" value="1"/>
</dbReference>
<proteinExistence type="inferred from homology"/>
<dbReference type="PANTHER" id="PTHR42788">
    <property type="entry name" value="TAURINE IMPORT ATP-BINDING PROTEIN-RELATED"/>
    <property type="match status" value="1"/>
</dbReference>
<keyword evidence="7" id="KW-1185">Reference proteome</keyword>
<evidence type="ECO:0000256" key="2">
    <source>
        <dbReference type="ARBA" id="ARBA00022448"/>
    </source>
</evidence>
<evidence type="ECO:0000259" key="5">
    <source>
        <dbReference type="PROSITE" id="PS50893"/>
    </source>
</evidence>
<protein>
    <submittedName>
        <fullName evidence="6">ABC transporter ATP-binding protein</fullName>
    </submittedName>
</protein>
<keyword evidence="3" id="KW-0547">Nucleotide-binding</keyword>
<evidence type="ECO:0000313" key="6">
    <source>
        <dbReference type="EMBL" id="RDD62171.1"/>
    </source>
</evidence>